<evidence type="ECO:0000313" key="8">
    <source>
        <dbReference type="Proteomes" id="UP000008635"/>
    </source>
</evidence>
<keyword evidence="6" id="KW-0961">Cell wall biogenesis/degradation</keyword>
<evidence type="ECO:0000256" key="3">
    <source>
        <dbReference type="ARBA" id="ARBA00022960"/>
    </source>
</evidence>
<dbReference type="SUPFAM" id="SSF55729">
    <property type="entry name" value="Acyl-CoA N-acyltransferases (Nat)"/>
    <property type="match status" value="2"/>
</dbReference>
<dbReference type="eggNOG" id="COG2348">
    <property type="taxonomic scope" value="Bacteria"/>
</dbReference>
<evidence type="ECO:0000313" key="7">
    <source>
        <dbReference type="EMBL" id="ADV67209.1"/>
    </source>
</evidence>
<evidence type="ECO:0000256" key="6">
    <source>
        <dbReference type="ARBA" id="ARBA00023316"/>
    </source>
</evidence>
<name>E8U820_DEIML</name>
<keyword evidence="4" id="KW-0573">Peptidoglycan synthesis</keyword>
<comment type="similarity">
    <text evidence="1">Belongs to the FemABX family.</text>
</comment>
<reference evidence="8" key="2">
    <citation type="submission" date="2011-01" db="EMBL/GenBank/DDBJ databases">
        <title>The complete genome of Deinococcus maricopensis DSM 21211.</title>
        <authorList>
            <consortium name="US DOE Joint Genome Institute (JGI-PGF)"/>
            <person name="Lucas S."/>
            <person name="Copeland A."/>
            <person name="Lapidus A."/>
            <person name="Goodwin L."/>
            <person name="Pitluck S."/>
            <person name="Kyrpides N."/>
            <person name="Mavromatis K."/>
            <person name="Pagani I."/>
            <person name="Ivanova N."/>
            <person name="Ovchinnikova G."/>
            <person name="Zeytun A."/>
            <person name="Detter J.C."/>
            <person name="Han C."/>
            <person name="Land M."/>
            <person name="Hauser L."/>
            <person name="Markowitz V."/>
            <person name="Cheng J.-F."/>
            <person name="Hugenholtz P."/>
            <person name="Woyke T."/>
            <person name="Wu D."/>
            <person name="Pukall R."/>
            <person name="Gehrich-Schroeter G."/>
            <person name="Brambilla E."/>
            <person name="Klenk H.-P."/>
            <person name="Eisen J.A."/>
        </authorList>
    </citation>
    <scope>NUCLEOTIDE SEQUENCE [LARGE SCALE GENOMIC DNA]</scope>
    <source>
        <strain evidence="8">DSM 21211 / LMG 22137 / NRRL B-23946 / LB-34</strain>
    </source>
</reference>
<dbReference type="PANTHER" id="PTHR36174">
    <property type="entry name" value="LIPID II:GLYCINE GLYCYLTRANSFERASE"/>
    <property type="match status" value="1"/>
</dbReference>
<dbReference type="GO" id="GO:0016755">
    <property type="term" value="F:aminoacyltransferase activity"/>
    <property type="evidence" value="ECO:0007669"/>
    <property type="project" value="InterPro"/>
</dbReference>
<evidence type="ECO:0000256" key="2">
    <source>
        <dbReference type="ARBA" id="ARBA00022679"/>
    </source>
</evidence>
<dbReference type="Gene3D" id="3.40.630.30">
    <property type="match status" value="1"/>
</dbReference>
<dbReference type="PANTHER" id="PTHR36174:SF1">
    <property type="entry name" value="LIPID II:GLYCINE GLYCYLTRANSFERASE"/>
    <property type="match status" value="1"/>
</dbReference>
<reference evidence="7 8" key="1">
    <citation type="journal article" date="2011" name="Stand. Genomic Sci.">
        <title>Complete genome sequence of Deinococcus maricopensis type strain (LB-34).</title>
        <authorList>
            <person name="Pukall R."/>
            <person name="Zeytun A."/>
            <person name="Lucas S."/>
            <person name="Lapidus A."/>
            <person name="Hammon N."/>
            <person name="Deshpande S."/>
            <person name="Nolan M."/>
            <person name="Cheng J.F."/>
            <person name="Pitluck S."/>
            <person name="Liolios K."/>
            <person name="Pagani I."/>
            <person name="Mikhailova N."/>
            <person name="Ivanova N."/>
            <person name="Mavromatis K."/>
            <person name="Pati A."/>
            <person name="Tapia R."/>
            <person name="Han C."/>
            <person name="Goodwin L."/>
            <person name="Chen A."/>
            <person name="Palaniappan K."/>
            <person name="Land M."/>
            <person name="Hauser L."/>
            <person name="Chang Y.J."/>
            <person name="Jeffries C.D."/>
            <person name="Brambilla E.M."/>
            <person name="Rohde M."/>
            <person name="Goker M."/>
            <person name="Detter J.C."/>
            <person name="Woyke T."/>
            <person name="Bristow J."/>
            <person name="Eisen J.A."/>
            <person name="Markowitz V."/>
            <person name="Hugenholtz P."/>
            <person name="Kyrpides N.C."/>
            <person name="Klenk H.P."/>
        </authorList>
    </citation>
    <scope>NUCLEOTIDE SEQUENCE [LARGE SCALE GENOMIC DNA]</scope>
    <source>
        <strain evidence="8">DSM 21211 / LMG 22137 / NRRL B-23946 / LB-34</strain>
    </source>
</reference>
<dbReference type="AlphaFoldDB" id="E8U820"/>
<dbReference type="InterPro" id="IPR050644">
    <property type="entry name" value="PG_Glycine_Bridge_Synth"/>
</dbReference>
<evidence type="ECO:0000256" key="4">
    <source>
        <dbReference type="ARBA" id="ARBA00022984"/>
    </source>
</evidence>
<dbReference type="HOGENOM" id="CLU_048411_0_1_0"/>
<dbReference type="GO" id="GO:0009252">
    <property type="term" value="P:peptidoglycan biosynthetic process"/>
    <property type="evidence" value="ECO:0007669"/>
    <property type="project" value="UniProtKB-KW"/>
</dbReference>
<gene>
    <name evidence="7" type="ordered locus">Deima_1560</name>
</gene>
<keyword evidence="8" id="KW-1185">Reference proteome</keyword>
<dbReference type="GO" id="GO:0071555">
    <property type="term" value="P:cell wall organization"/>
    <property type="evidence" value="ECO:0007669"/>
    <property type="project" value="UniProtKB-KW"/>
</dbReference>
<dbReference type="PROSITE" id="PS51191">
    <property type="entry name" value="FEMABX"/>
    <property type="match status" value="1"/>
</dbReference>
<accession>E8U820</accession>
<dbReference type="EMBL" id="CP002454">
    <property type="protein sequence ID" value="ADV67209.1"/>
    <property type="molecule type" value="Genomic_DNA"/>
</dbReference>
<dbReference type="KEGG" id="dmr:Deima_1560"/>
<evidence type="ECO:0000256" key="1">
    <source>
        <dbReference type="ARBA" id="ARBA00009943"/>
    </source>
</evidence>
<dbReference type="GO" id="GO:0008360">
    <property type="term" value="P:regulation of cell shape"/>
    <property type="evidence" value="ECO:0007669"/>
    <property type="project" value="UniProtKB-KW"/>
</dbReference>
<keyword evidence="3" id="KW-0133">Cell shape</keyword>
<keyword evidence="5" id="KW-0012">Acyltransferase</keyword>
<dbReference type="InterPro" id="IPR003447">
    <property type="entry name" value="FEMABX"/>
</dbReference>
<organism evidence="7 8">
    <name type="scientific">Deinococcus maricopensis (strain DSM 21211 / LMG 22137 / NRRL B-23946 / LB-34)</name>
    <dbReference type="NCBI Taxonomy" id="709986"/>
    <lineage>
        <taxon>Bacteria</taxon>
        <taxon>Thermotogati</taxon>
        <taxon>Deinococcota</taxon>
        <taxon>Deinococci</taxon>
        <taxon>Deinococcales</taxon>
        <taxon>Deinococcaceae</taxon>
        <taxon>Deinococcus</taxon>
    </lineage>
</organism>
<dbReference type="OrthoDB" id="9785911at2"/>
<evidence type="ECO:0000256" key="5">
    <source>
        <dbReference type="ARBA" id="ARBA00023315"/>
    </source>
</evidence>
<keyword evidence="2" id="KW-0808">Transferase</keyword>
<sequence length="349" mass="38513">MRIELQEITDAHAYDAVVAALPITSALQGWGYGEARRVLGQTPQRYLLRKAGRTVGALQLLRKPLVAGLTTLYAPRGPALETLDDLPLVADALKRVGGVNVKIEPPVPVDASDVIPEALGPFTRAEAEQPEHTILVDTTRTEAELLADLHSMARRNVKAYAKNGVTVGRDDDFEAFWEIFTATNERAKLGAFPRAYYETMLREGGRYGGEAYLILARHEGRALAGGFYLALGGTTNYLYGGSIRDDRPGENGEPRKDVKAPTAFYWGSILDAKAHGYRALDLWGIPRVLDESKHSFGVFKMKENFGGRKVWFPGYQLALSPLAGALTRAQRLRKDLNNYRKRGTTKDVL</sequence>
<proteinExistence type="inferred from homology"/>
<dbReference type="RefSeq" id="WP_013556714.1">
    <property type="nucleotide sequence ID" value="NC_014958.1"/>
</dbReference>
<dbReference type="Proteomes" id="UP000008635">
    <property type="component" value="Chromosome"/>
</dbReference>
<dbReference type="Pfam" id="PF02388">
    <property type="entry name" value="FemAB"/>
    <property type="match status" value="2"/>
</dbReference>
<protein>
    <submittedName>
        <fullName evidence="7">Methicillin resistance protein</fullName>
    </submittedName>
</protein>
<dbReference type="InterPro" id="IPR016181">
    <property type="entry name" value="Acyl_CoA_acyltransferase"/>
</dbReference>
<dbReference type="STRING" id="709986.Deima_1560"/>